<accession>A0A6A9QC83</accession>
<dbReference type="EC" id="2.7.9.2" evidence="12"/>
<dbReference type="Gene3D" id="3.30.1490.20">
    <property type="entry name" value="ATP-grasp fold, A domain"/>
    <property type="match status" value="1"/>
</dbReference>
<dbReference type="PANTHER" id="PTHR43030:SF1">
    <property type="entry name" value="PHOSPHOENOLPYRUVATE SYNTHASE"/>
    <property type="match status" value="1"/>
</dbReference>
<comment type="caution">
    <text evidence="16">The sequence shown here is derived from an EMBL/GenBank/DDBJ whole genome shotgun (WGS) entry which is preliminary data.</text>
</comment>
<evidence type="ECO:0000256" key="2">
    <source>
        <dbReference type="ARBA" id="ARBA00002988"/>
    </source>
</evidence>
<dbReference type="Gene3D" id="3.50.30.10">
    <property type="entry name" value="Phosphohistidine domain"/>
    <property type="match status" value="1"/>
</dbReference>
<name>A0A6A9QC83_ACIIN</name>
<evidence type="ECO:0000259" key="15">
    <source>
        <dbReference type="Pfam" id="PF02896"/>
    </source>
</evidence>
<dbReference type="GO" id="GO:0008986">
    <property type="term" value="F:pyruvate, water dikinase activity"/>
    <property type="evidence" value="ECO:0007669"/>
    <property type="project" value="UniProtKB-EC"/>
</dbReference>
<dbReference type="Gene3D" id="3.30.470.20">
    <property type="entry name" value="ATP-grasp fold, B domain"/>
    <property type="match status" value="1"/>
</dbReference>
<evidence type="ECO:0000313" key="17">
    <source>
        <dbReference type="Proteomes" id="UP000440125"/>
    </source>
</evidence>
<dbReference type="Pfam" id="PF00391">
    <property type="entry name" value="PEP-utilizers"/>
    <property type="match status" value="1"/>
</dbReference>
<dbReference type="UniPathway" id="UPA00138"/>
<sequence>MIVEALLKDAILDITKLRKDMIELAGGKGANLGELVSFDIRVPPGFVITSKAYSYFIAYNNLESKIKSILEEKDSATASEEIKQLIISSQVPPDLENAILSSYDELAKKVGKEVLVAVRSSATAEDIENASFAGQQDTYLNVSRSELIQKVKEVWASLFNERAIEYRKTKGIDSTKVEMAVVVQKMVNSRSAGVMFTLHPATGDSRYIVIESSWGLGEAVVGGKVTPDEIVIEKSTLRIVEKRVSHKILKYVYNPQKKANEEVDLSNSPEADKISISDEEAIELAKLALKIEEHYKRPMDIEWAIDADLKFPDNVFIVQARPETFWSSKKATKEEKEEVTSVENRKVLVKGLAASPGIASGIARVILDVKEAGNFKKGDILVTRMTDPDWVPIMKIASAIVTDEGGITSHAAIVSRELGIPAIVGTKEATKVIKDGQEITVDATRGIVYEGKIVEEVEEQKPQVTQGISGISRDTLMSLYPITATKIYMNLGQPDIIDKYVDLPFDGIGLMRIEFIVSEWIKYHPLYLIKIGKPEEFVNKLADGVARVATAIYPRPVVVRFSDFKTNEYRRLIGGEEFEPEERNPMLGWRGVSRYVSPQYEPAFRLEVRAIRKVREEMGLKNVWVMFPFVRTEWELKKALKIMEEEGLQRSKDFKVWIMAEVPSVIVLADVFAKIIDGFSIGSNDLAQLTLGVDRDSEILGRMGYYDERDPAVLRSMKKLIRIAHKYGATVSICGQAPSVYPEVAEFLVRAGIDSISVNPDAVISTRRNVASIEQKIMLEKLRK</sequence>
<dbReference type="GO" id="GO:0046872">
    <property type="term" value="F:metal ion binding"/>
    <property type="evidence" value="ECO:0007669"/>
    <property type="project" value="UniProtKB-KW"/>
</dbReference>
<comment type="similarity">
    <text evidence="4 12">Belongs to the PEP-utilizing enzyme family.</text>
</comment>
<comment type="pathway">
    <text evidence="3 12">Carbohydrate biosynthesis; gluconeogenesis.</text>
</comment>
<keyword evidence="16" id="KW-0670">Pyruvate</keyword>
<dbReference type="EMBL" id="WFIY01000004">
    <property type="protein sequence ID" value="MUM63925.1"/>
    <property type="molecule type" value="Genomic_DNA"/>
</dbReference>
<dbReference type="InterPro" id="IPR018274">
    <property type="entry name" value="PEP_util_AS"/>
</dbReference>
<proteinExistence type="inferred from homology"/>
<keyword evidence="17" id="KW-1185">Reference proteome</keyword>
<dbReference type="GO" id="GO:0005524">
    <property type="term" value="F:ATP binding"/>
    <property type="evidence" value="ECO:0007669"/>
    <property type="project" value="UniProtKB-KW"/>
</dbReference>
<dbReference type="SUPFAM" id="SSF51621">
    <property type="entry name" value="Phosphoenolpyruvate/pyruvate domain"/>
    <property type="match status" value="1"/>
</dbReference>
<dbReference type="InterPro" id="IPR036637">
    <property type="entry name" value="Phosphohistidine_dom_sf"/>
</dbReference>
<evidence type="ECO:0000256" key="1">
    <source>
        <dbReference type="ARBA" id="ARBA00001946"/>
    </source>
</evidence>
<feature type="domain" description="PEP-utilising enzyme mobile" evidence="13">
    <location>
        <begin position="375"/>
        <end position="446"/>
    </location>
</feature>
<dbReference type="PROSITE" id="PS00742">
    <property type="entry name" value="PEP_ENZYMES_2"/>
    <property type="match status" value="1"/>
</dbReference>
<comment type="cofactor">
    <cofactor evidence="1 12">
        <name>Mg(2+)</name>
        <dbReference type="ChEBI" id="CHEBI:18420"/>
    </cofactor>
</comment>
<dbReference type="InterPro" id="IPR040442">
    <property type="entry name" value="Pyrv_kinase-like_dom_sf"/>
</dbReference>
<dbReference type="InterPro" id="IPR013815">
    <property type="entry name" value="ATP_grasp_subdomain_1"/>
</dbReference>
<evidence type="ECO:0000259" key="14">
    <source>
        <dbReference type="Pfam" id="PF01326"/>
    </source>
</evidence>
<dbReference type="Pfam" id="PF02896">
    <property type="entry name" value="PEP-utilizers_C"/>
    <property type="match status" value="1"/>
</dbReference>
<dbReference type="NCBIfam" id="NF005057">
    <property type="entry name" value="PRK06464.1"/>
    <property type="match status" value="1"/>
</dbReference>
<dbReference type="InterPro" id="IPR006319">
    <property type="entry name" value="PEP_synth"/>
</dbReference>
<evidence type="ECO:0000259" key="13">
    <source>
        <dbReference type="Pfam" id="PF00391"/>
    </source>
</evidence>
<keyword evidence="7 12" id="KW-0547">Nucleotide-binding</keyword>
<comment type="function">
    <text evidence="2 12">Catalyzes the phosphorylation of pyruvate to phosphoenolpyruvate.</text>
</comment>
<protein>
    <recommendedName>
        <fullName evidence="12">Phosphoenolpyruvate synthase</fullName>
        <shortName evidence="12">PEP synthase</shortName>
        <ecNumber evidence="12">2.7.9.2</ecNumber>
    </recommendedName>
    <alternativeName>
        <fullName evidence="12">Pyruvate, water dikinase</fullName>
    </alternativeName>
</protein>
<evidence type="ECO:0000256" key="11">
    <source>
        <dbReference type="ARBA" id="ARBA00047700"/>
    </source>
</evidence>
<dbReference type="Gene3D" id="3.20.20.60">
    <property type="entry name" value="Phosphoenolpyruvate-binding domains"/>
    <property type="match status" value="1"/>
</dbReference>
<feature type="domain" description="Pyruvate phosphate dikinase AMP/ATP-binding" evidence="14">
    <location>
        <begin position="23"/>
        <end position="337"/>
    </location>
</feature>
<evidence type="ECO:0000256" key="10">
    <source>
        <dbReference type="ARBA" id="ARBA00022842"/>
    </source>
</evidence>
<evidence type="ECO:0000256" key="7">
    <source>
        <dbReference type="ARBA" id="ARBA00022741"/>
    </source>
</evidence>
<dbReference type="GO" id="GO:0006094">
    <property type="term" value="P:gluconeogenesis"/>
    <property type="evidence" value="ECO:0007669"/>
    <property type="project" value="UniProtKB-UniPathway"/>
</dbReference>
<dbReference type="InterPro" id="IPR015813">
    <property type="entry name" value="Pyrv/PenolPyrv_kinase-like_dom"/>
</dbReference>
<dbReference type="RefSeq" id="WP_338078078.1">
    <property type="nucleotide sequence ID" value="NZ_WFIY01000004.1"/>
</dbReference>
<evidence type="ECO:0000256" key="12">
    <source>
        <dbReference type="PIRNR" id="PIRNR000854"/>
    </source>
</evidence>
<dbReference type="InterPro" id="IPR000121">
    <property type="entry name" value="PEP_util_C"/>
</dbReference>
<keyword evidence="10 12" id="KW-0460">Magnesium</keyword>
<dbReference type="NCBIfam" id="TIGR01418">
    <property type="entry name" value="PEP_synth"/>
    <property type="match status" value="1"/>
</dbReference>
<dbReference type="PIRSF" id="PIRSF000854">
    <property type="entry name" value="PEP_synthase"/>
    <property type="match status" value="1"/>
</dbReference>
<keyword evidence="8 12" id="KW-0418">Kinase</keyword>
<dbReference type="PROSITE" id="PS00370">
    <property type="entry name" value="PEP_ENZYMES_PHOS_SITE"/>
    <property type="match status" value="1"/>
</dbReference>
<dbReference type="PANTHER" id="PTHR43030">
    <property type="entry name" value="PHOSPHOENOLPYRUVATE SYNTHASE"/>
    <property type="match status" value="1"/>
</dbReference>
<dbReference type="SUPFAM" id="SSF52009">
    <property type="entry name" value="Phosphohistidine domain"/>
    <property type="match status" value="1"/>
</dbReference>
<keyword evidence="6 12" id="KW-0479">Metal-binding</keyword>
<gene>
    <name evidence="16" type="primary">ppsA</name>
    <name evidence="16" type="ORF">D1867_01385</name>
</gene>
<dbReference type="InterPro" id="IPR002192">
    <property type="entry name" value="PPDK_AMP/ATP-bd"/>
</dbReference>
<dbReference type="FunFam" id="3.30.1490.20:FF:000010">
    <property type="entry name" value="Phosphoenolpyruvate synthase"/>
    <property type="match status" value="1"/>
</dbReference>
<dbReference type="SUPFAM" id="SSF56059">
    <property type="entry name" value="Glutathione synthetase ATP-binding domain-like"/>
    <property type="match status" value="1"/>
</dbReference>
<evidence type="ECO:0000256" key="5">
    <source>
        <dbReference type="ARBA" id="ARBA00022679"/>
    </source>
</evidence>
<dbReference type="Proteomes" id="UP000440125">
    <property type="component" value="Unassembled WGS sequence"/>
</dbReference>
<feature type="domain" description="PEP-utilising enzyme C-terminal" evidence="15">
    <location>
        <begin position="472"/>
        <end position="774"/>
    </location>
</feature>
<keyword evidence="9 12" id="KW-0067">ATP-binding</keyword>
<dbReference type="InterPro" id="IPR023151">
    <property type="entry name" value="PEP_util_CS"/>
</dbReference>
<evidence type="ECO:0000256" key="8">
    <source>
        <dbReference type="ARBA" id="ARBA00022777"/>
    </source>
</evidence>
<comment type="catalytic activity">
    <reaction evidence="11 12">
        <text>pyruvate + ATP + H2O = phosphoenolpyruvate + AMP + phosphate + 2 H(+)</text>
        <dbReference type="Rhea" id="RHEA:11364"/>
        <dbReference type="ChEBI" id="CHEBI:15361"/>
        <dbReference type="ChEBI" id="CHEBI:15377"/>
        <dbReference type="ChEBI" id="CHEBI:15378"/>
        <dbReference type="ChEBI" id="CHEBI:30616"/>
        <dbReference type="ChEBI" id="CHEBI:43474"/>
        <dbReference type="ChEBI" id="CHEBI:58702"/>
        <dbReference type="ChEBI" id="CHEBI:456215"/>
        <dbReference type="EC" id="2.7.9.2"/>
    </reaction>
</comment>
<evidence type="ECO:0000256" key="3">
    <source>
        <dbReference type="ARBA" id="ARBA00004742"/>
    </source>
</evidence>
<evidence type="ECO:0000256" key="9">
    <source>
        <dbReference type="ARBA" id="ARBA00022840"/>
    </source>
</evidence>
<dbReference type="AlphaFoldDB" id="A0A6A9QC83"/>
<evidence type="ECO:0000256" key="6">
    <source>
        <dbReference type="ARBA" id="ARBA00022723"/>
    </source>
</evidence>
<reference evidence="16 17" key="1">
    <citation type="submission" date="2019-10" db="EMBL/GenBank/DDBJ databases">
        <title>Genome Sequences from Six Type Strain Members of the Archaeal Family Sulfolobaceae: Acidianus ambivalens, Acidianus infernus, Metallosphaera prunae, Stygiolobus azoricus, Sulfolobus metallicus, and Sulfurisphaera ohwakuensis.</title>
        <authorList>
            <person name="Counts J.A."/>
            <person name="Kelly R.M."/>
        </authorList>
    </citation>
    <scope>NUCLEOTIDE SEQUENCE [LARGE SCALE GENOMIC DNA]</scope>
    <source>
        <strain evidence="16 17">DSM 3191</strain>
    </source>
</reference>
<organism evidence="16 17">
    <name type="scientific">Acidianus infernus</name>
    <dbReference type="NCBI Taxonomy" id="12915"/>
    <lineage>
        <taxon>Archaea</taxon>
        <taxon>Thermoproteota</taxon>
        <taxon>Thermoprotei</taxon>
        <taxon>Sulfolobales</taxon>
        <taxon>Sulfolobaceae</taxon>
        <taxon>Acidianus</taxon>
    </lineage>
</organism>
<evidence type="ECO:0000256" key="4">
    <source>
        <dbReference type="ARBA" id="ARBA00007837"/>
    </source>
</evidence>
<dbReference type="InterPro" id="IPR008279">
    <property type="entry name" value="PEP-util_enz_mobile_dom"/>
</dbReference>
<keyword evidence="5 12" id="KW-0808">Transferase</keyword>
<evidence type="ECO:0000313" key="16">
    <source>
        <dbReference type="EMBL" id="MUM63925.1"/>
    </source>
</evidence>
<dbReference type="Pfam" id="PF01326">
    <property type="entry name" value="PPDK_N"/>
    <property type="match status" value="1"/>
</dbReference>